<accession>A0ABM8HVZ5</accession>
<evidence type="ECO:0000313" key="2">
    <source>
        <dbReference type="EMBL" id="BCR05285.1"/>
    </source>
</evidence>
<organism evidence="2 3">
    <name type="scientific">Desulfuromonas versatilis</name>
    <dbReference type="NCBI Taxonomy" id="2802975"/>
    <lineage>
        <taxon>Bacteria</taxon>
        <taxon>Pseudomonadati</taxon>
        <taxon>Thermodesulfobacteriota</taxon>
        <taxon>Desulfuromonadia</taxon>
        <taxon>Desulfuromonadales</taxon>
        <taxon>Desulfuromonadaceae</taxon>
        <taxon>Desulfuromonas</taxon>
    </lineage>
</organism>
<dbReference type="PANTHER" id="PTHR35894">
    <property type="entry name" value="GENERAL SECRETION PATHWAY PROTEIN A-RELATED"/>
    <property type="match status" value="1"/>
</dbReference>
<dbReference type="InterPro" id="IPR049945">
    <property type="entry name" value="AAA_22"/>
</dbReference>
<keyword evidence="3" id="KW-1185">Reference proteome</keyword>
<dbReference type="PANTHER" id="PTHR35894:SF1">
    <property type="entry name" value="PHOSPHORIBULOKINASE _ URIDINE KINASE FAMILY"/>
    <property type="match status" value="1"/>
</dbReference>
<dbReference type="Gene3D" id="3.40.50.300">
    <property type="entry name" value="P-loop containing nucleotide triphosphate hydrolases"/>
    <property type="match status" value="1"/>
</dbReference>
<dbReference type="RefSeq" id="WP_221248717.1">
    <property type="nucleotide sequence ID" value="NZ_AP024355.1"/>
</dbReference>
<evidence type="ECO:0000313" key="3">
    <source>
        <dbReference type="Proteomes" id="UP001319827"/>
    </source>
</evidence>
<name>A0ABM8HVZ5_9BACT</name>
<dbReference type="InterPro" id="IPR017466">
    <property type="entry name" value="XrtA-assoc_ATPase-like"/>
</dbReference>
<reference evidence="2 3" key="1">
    <citation type="journal article" date="2016" name="C (Basel)">
        <title>Selective Growth of and Electricity Production by Marine Exoelectrogenic Bacteria in Self-Aggregated Hydrogel of Microbially Reduced Graphene Oxide.</title>
        <authorList>
            <person name="Yoshida N."/>
            <person name="Goto Y."/>
            <person name="Miyata Y."/>
        </authorList>
    </citation>
    <scope>NUCLEOTIDE SEQUENCE [LARGE SCALE GENOMIC DNA]</scope>
    <source>
        <strain evidence="2 3">NIT-T3</strain>
    </source>
</reference>
<dbReference type="NCBIfam" id="TIGR03015">
    <property type="entry name" value="pepcterm_ATPase"/>
    <property type="match status" value="1"/>
</dbReference>
<proteinExistence type="predicted"/>
<dbReference type="Proteomes" id="UP001319827">
    <property type="component" value="Chromosome"/>
</dbReference>
<dbReference type="EMBL" id="AP024355">
    <property type="protein sequence ID" value="BCR05285.1"/>
    <property type="molecule type" value="Genomic_DNA"/>
</dbReference>
<sequence length="392" mass="44380">MYESFFGLKSKPFELVPNPAFLFPSASHKKALNYLQYGIRERAGFILFTGEVGAGKTTIIRDIVNNLEDDVALSLVFNTSVNGEQLIAMINEDFGLEATGKGKVELLRELNDFLVERAAERVRPILIIDEAQNLSAEALEEIRLLSNLEADSFKLIQIILVGQPELKKVLSRNELRQLRQRISINCHLDSLSRQETEDYVYHRLETAGNRAALDWQKGTFDALFNYSGGIPRLINVFCDFVLLAAFVEETRQLTLAMVEEVIGDVAWVPPNVPAVENSSLIAHHSSLNFEEIIERIDRLEERFSQLDAVQLGKEHFAERLAAQEVILKKLVDRQEKDFRRLEDGLAKIAEVLVEMRKEGKAEKAAAAKPKPIDILEPRVQVQKRGVWARIFG</sequence>
<dbReference type="Pfam" id="PF13401">
    <property type="entry name" value="AAA_22"/>
    <property type="match status" value="1"/>
</dbReference>
<dbReference type="InterPro" id="IPR003593">
    <property type="entry name" value="AAA+_ATPase"/>
</dbReference>
<dbReference type="InterPro" id="IPR052026">
    <property type="entry name" value="ExeA_AAA_ATPase_DNA-bind"/>
</dbReference>
<gene>
    <name evidence="2" type="ORF">DESUT3_23540</name>
</gene>
<protein>
    <submittedName>
        <fullName evidence="2">ATPase</fullName>
    </submittedName>
</protein>
<dbReference type="SMART" id="SM00382">
    <property type="entry name" value="AAA"/>
    <property type="match status" value="1"/>
</dbReference>
<dbReference type="CDD" id="cd00009">
    <property type="entry name" value="AAA"/>
    <property type="match status" value="1"/>
</dbReference>
<dbReference type="InterPro" id="IPR027417">
    <property type="entry name" value="P-loop_NTPase"/>
</dbReference>
<reference evidence="2 3" key="2">
    <citation type="journal article" date="2021" name="Int. J. Syst. Evol. Microbiol.">
        <title>Isolation and Polyphasic Characterization of Desulfuromonas versatilis sp. Nov., an Electrogenic Bacteria Capable of Versatile Metabolism Isolated from a Graphene Oxide-Reducing Enrichment Culture.</title>
        <authorList>
            <person name="Xie L."/>
            <person name="Yoshida N."/>
            <person name="Ishii S."/>
            <person name="Meng L."/>
        </authorList>
    </citation>
    <scope>NUCLEOTIDE SEQUENCE [LARGE SCALE GENOMIC DNA]</scope>
    <source>
        <strain evidence="2 3">NIT-T3</strain>
    </source>
</reference>
<dbReference type="SUPFAM" id="SSF52540">
    <property type="entry name" value="P-loop containing nucleoside triphosphate hydrolases"/>
    <property type="match status" value="1"/>
</dbReference>
<evidence type="ECO:0000259" key="1">
    <source>
        <dbReference type="SMART" id="SM00382"/>
    </source>
</evidence>
<feature type="domain" description="AAA+ ATPase" evidence="1">
    <location>
        <begin position="42"/>
        <end position="181"/>
    </location>
</feature>